<dbReference type="Proteomes" id="UP000078561">
    <property type="component" value="Unassembled WGS sequence"/>
</dbReference>
<dbReference type="AlphaFoldDB" id="A0A168P9Q4"/>
<feature type="region of interest" description="Disordered" evidence="1">
    <location>
        <begin position="49"/>
        <end position="68"/>
    </location>
</feature>
<proteinExistence type="predicted"/>
<evidence type="ECO:0000313" key="3">
    <source>
        <dbReference type="Proteomes" id="UP000078561"/>
    </source>
</evidence>
<dbReference type="EMBL" id="LT553646">
    <property type="protein sequence ID" value="SAM02015.1"/>
    <property type="molecule type" value="Genomic_DNA"/>
</dbReference>
<organism evidence="2">
    <name type="scientific">Absidia glauca</name>
    <name type="common">Pin mould</name>
    <dbReference type="NCBI Taxonomy" id="4829"/>
    <lineage>
        <taxon>Eukaryota</taxon>
        <taxon>Fungi</taxon>
        <taxon>Fungi incertae sedis</taxon>
        <taxon>Mucoromycota</taxon>
        <taxon>Mucoromycotina</taxon>
        <taxon>Mucoromycetes</taxon>
        <taxon>Mucorales</taxon>
        <taxon>Cunninghamellaceae</taxon>
        <taxon>Absidia</taxon>
    </lineage>
</organism>
<gene>
    <name evidence="2" type="primary">ABSGL_07772.1 scaffold 9133</name>
</gene>
<feature type="region of interest" description="Disordered" evidence="1">
    <location>
        <begin position="1"/>
        <end position="39"/>
    </location>
</feature>
<evidence type="ECO:0000313" key="2">
    <source>
        <dbReference type="EMBL" id="SAM02015.1"/>
    </source>
</evidence>
<dbReference type="InParanoid" id="A0A168P9Q4"/>
<reference evidence="2" key="1">
    <citation type="submission" date="2016-04" db="EMBL/GenBank/DDBJ databases">
        <authorList>
            <person name="Evans L.H."/>
            <person name="Alamgir A."/>
            <person name="Owens N."/>
            <person name="Weber N.D."/>
            <person name="Virtaneva K."/>
            <person name="Barbian K."/>
            <person name="Babar A."/>
            <person name="Rosenke K."/>
        </authorList>
    </citation>
    <scope>NUCLEOTIDE SEQUENCE [LARGE SCALE GENOMIC DNA]</scope>
    <source>
        <strain evidence="2">CBS 101.48</strain>
    </source>
</reference>
<accession>A0A168P9Q4</accession>
<protein>
    <submittedName>
        <fullName evidence="2">Uncharacterized protein</fullName>
    </submittedName>
</protein>
<evidence type="ECO:0000256" key="1">
    <source>
        <dbReference type="SAM" id="MobiDB-lite"/>
    </source>
</evidence>
<keyword evidence="3" id="KW-1185">Reference proteome</keyword>
<name>A0A168P9Q4_ABSGL</name>
<sequence length="68" mass="7732">MATVRIPYPLAPKQQQQQDDQQVVERPSAPTHCMHDPDDHDTYSTMTAKSNQTHLAQQDRGSLLPFQT</sequence>